<feature type="non-terminal residue" evidence="1">
    <location>
        <position position="79"/>
    </location>
</feature>
<reference evidence="1 2" key="1">
    <citation type="submission" date="2023-08" db="EMBL/GenBank/DDBJ databases">
        <authorList>
            <person name="Girao M."/>
            <person name="Carvalho M.F."/>
        </authorList>
    </citation>
    <scope>NUCLEOTIDE SEQUENCE [LARGE SCALE GENOMIC DNA]</scope>
    <source>
        <strain evidence="1 2">CC-R104</strain>
    </source>
</reference>
<accession>A0ABU7JZQ5</accession>
<keyword evidence="2" id="KW-1185">Reference proteome</keyword>
<evidence type="ECO:0000313" key="2">
    <source>
        <dbReference type="Proteomes" id="UP001331936"/>
    </source>
</evidence>
<name>A0ABU7JZQ5_9NOCA</name>
<protein>
    <recommendedName>
        <fullName evidence="3">Glycerate kinase</fullName>
    </recommendedName>
</protein>
<gene>
    <name evidence="1" type="ORF">Q8814_25360</name>
</gene>
<evidence type="ECO:0008006" key="3">
    <source>
        <dbReference type="Google" id="ProtNLM"/>
    </source>
</evidence>
<sequence>MVTGAVGQHASALADLLAAPLTDLLTVFGTGIGDTDAAALLRAGADLAEEAHTAGRCALAELAWGWTGPAAETAIASNE</sequence>
<proteinExistence type="predicted"/>
<dbReference type="Proteomes" id="UP001331936">
    <property type="component" value="Unassembled WGS sequence"/>
</dbReference>
<comment type="caution">
    <text evidence="1">The sequence shown here is derived from an EMBL/GenBank/DDBJ whole genome shotgun (WGS) entry which is preliminary data.</text>
</comment>
<dbReference type="EMBL" id="JAUZMZ010000302">
    <property type="protein sequence ID" value="MEE2035394.1"/>
    <property type="molecule type" value="Genomic_DNA"/>
</dbReference>
<evidence type="ECO:0000313" key="1">
    <source>
        <dbReference type="EMBL" id="MEE2035394.1"/>
    </source>
</evidence>
<organism evidence="1 2">
    <name type="scientific">Rhodococcus chondri</name>
    <dbReference type="NCBI Taxonomy" id="3065941"/>
    <lineage>
        <taxon>Bacteria</taxon>
        <taxon>Bacillati</taxon>
        <taxon>Actinomycetota</taxon>
        <taxon>Actinomycetes</taxon>
        <taxon>Mycobacteriales</taxon>
        <taxon>Nocardiaceae</taxon>
        <taxon>Rhodococcus</taxon>
    </lineage>
</organism>